<feature type="transmembrane region" description="Helical" evidence="3">
    <location>
        <begin position="219"/>
        <end position="236"/>
    </location>
</feature>
<dbReference type="Proteomes" id="UP001178507">
    <property type="component" value="Unassembled WGS sequence"/>
</dbReference>
<evidence type="ECO:0000256" key="2">
    <source>
        <dbReference type="ARBA" id="ARBA00010992"/>
    </source>
</evidence>
<comment type="similarity">
    <text evidence="2">Belongs to the major facilitator superfamily. Sugar transporter (TC 2.A.1.1) family.</text>
</comment>
<dbReference type="PANTHER" id="PTHR48022">
    <property type="entry name" value="PLASTIDIC GLUCOSE TRANSPORTER 4"/>
    <property type="match status" value="1"/>
</dbReference>
<comment type="caution">
    <text evidence="5">The sequence shown here is derived from an EMBL/GenBank/DDBJ whole genome shotgun (WGS) entry which is preliminary data.</text>
</comment>
<feature type="transmembrane region" description="Helical" evidence="3">
    <location>
        <begin position="129"/>
        <end position="149"/>
    </location>
</feature>
<dbReference type="GO" id="GO:0005351">
    <property type="term" value="F:carbohydrate:proton symporter activity"/>
    <property type="evidence" value="ECO:0007669"/>
    <property type="project" value="TreeGrafter"/>
</dbReference>
<dbReference type="PROSITE" id="PS50850">
    <property type="entry name" value="MFS"/>
    <property type="match status" value="1"/>
</dbReference>
<feature type="transmembrane region" description="Helical" evidence="3">
    <location>
        <begin position="161"/>
        <end position="182"/>
    </location>
</feature>
<accession>A0AA36MMM1</accession>
<feature type="transmembrane region" description="Helical" evidence="3">
    <location>
        <begin position="390"/>
        <end position="406"/>
    </location>
</feature>
<feature type="transmembrane region" description="Helical" evidence="3">
    <location>
        <begin position="188"/>
        <end position="207"/>
    </location>
</feature>
<evidence type="ECO:0000256" key="3">
    <source>
        <dbReference type="SAM" id="Phobius"/>
    </source>
</evidence>
<dbReference type="InterPro" id="IPR050360">
    <property type="entry name" value="MFS_Sugar_Transporters"/>
</dbReference>
<keyword evidence="3" id="KW-0812">Transmembrane</keyword>
<dbReference type="PANTHER" id="PTHR48022:SF2">
    <property type="entry name" value="PLASTIDIC GLUCOSE TRANSPORTER 4"/>
    <property type="match status" value="1"/>
</dbReference>
<dbReference type="EMBL" id="CAUJNA010000178">
    <property type="protein sequence ID" value="CAJ1373153.1"/>
    <property type="molecule type" value="Genomic_DNA"/>
</dbReference>
<feature type="transmembrane region" description="Helical" evidence="3">
    <location>
        <begin position="242"/>
        <end position="264"/>
    </location>
</feature>
<comment type="subcellular location">
    <subcellularLocation>
        <location evidence="1">Membrane</location>
        <topology evidence="1">Multi-pass membrane protein</topology>
    </subcellularLocation>
</comment>
<keyword evidence="3" id="KW-1133">Transmembrane helix</keyword>
<dbReference type="Pfam" id="PF07690">
    <property type="entry name" value="MFS_1"/>
    <property type="match status" value="1"/>
</dbReference>
<dbReference type="GO" id="GO:0016020">
    <property type="term" value="C:membrane"/>
    <property type="evidence" value="ECO:0007669"/>
    <property type="project" value="UniProtKB-SubCell"/>
</dbReference>
<sequence length="479" mass="51180">MALRLPVTSSISMSQTLTPTLTPLKQVSPMWSSVTSFTATAAAFLGLKSPRWSKTGIPTWNSRTINLDYDEKILQQQFASAIQGATFQRQHLIMLAAGFCSFFSLGALNDPVGLAFPGFQEEWGPLAPNALAAAASCSTLGQTVALLMAGSLADRLGRRTVARLGTLLGLCGVLTCFSAPSLQALSMGRFMGGFGLGATLVALPTLLTECFPQSHSRLLVTYQCAWPLAAFCYAIWMQRFGWRAATGASLPVLAALLVLTALLAESPRNLLARGHLREAEKQLKRLGANLNERRDSSEEVVKASGITANWRLYLRFLVCFFLCGMASQLVKVWLPTIMSRFGRSGGSGGAFVLMWGVEAVGIISMALMFGGQTTSKKEPVSTALEGQLRVCCLSFFLACNCVMAILEVENLSVIGVLGGVHLVSQAAAFNFLFPFASSTFEPAVRGRLVAGLLLASQVGCFVGPLVGSAILQATSWPWP</sequence>
<evidence type="ECO:0000256" key="1">
    <source>
        <dbReference type="ARBA" id="ARBA00004141"/>
    </source>
</evidence>
<feature type="domain" description="Major facilitator superfamily (MFS) profile" evidence="4">
    <location>
        <begin position="90"/>
        <end position="479"/>
    </location>
</feature>
<feature type="transmembrane region" description="Helical" evidence="3">
    <location>
        <begin position="312"/>
        <end position="330"/>
    </location>
</feature>
<name>A0AA36MMM1_9DINO</name>
<keyword evidence="6" id="KW-1185">Reference proteome</keyword>
<dbReference type="InterPro" id="IPR011701">
    <property type="entry name" value="MFS"/>
</dbReference>
<dbReference type="AlphaFoldDB" id="A0AA36MMM1"/>
<evidence type="ECO:0000313" key="5">
    <source>
        <dbReference type="EMBL" id="CAJ1373153.1"/>
    </source>
</evidence>
<organism evidence="5 6">
    <name type="scientific">Effrenium voratum</name>
    <dbReference type="NCBI Taxonomy" id="2562239"/>
    <lineage>
        <taxon>Eukaryota</taxon>
        <taxon>Sar</taxon>
        <taxon>Alveolata</taxon>
        <taxon>Dinophyceae</taxon>
        <taxon>Suessiales</taxon>
        <taxon>Symbiodiniaceae</taxon>
        <taxon>Effrenium</taxon>
    </lineage>
</organism>
<evidence type="ECO:0000313" key="6">
    <source>
        <dbReference type="Proteomes" id="UP001178507"/>
    </source>
</evidence>
<protein>
    <recommendedName>
        <fullName evidence="4">Major facilitator superfamily (MFS) profile domain-containing protein</fullName>
    </recommendedName>
</protein>
<dbReference type="Gene3D" id="1.20.1250.20">
    <property type="entry name" value="MFS general substrate transporter like domains"/>
    <property type="match status" value="1"/>
</dbReference>
<feature type="transmembrane region" description="Helical" evidence="3">
    <location>
        <begin position="412"/>
        <end position="436"/>
    </location>
</feature>
<dbReference type="InterPro" id="IPR036259">
    <property type="entry name" value="MFS_trans_sf"/>
</dbReference>
<proteinExistence type="inferred from homology"/>
<feature type="transmembrane region" description="Helical" evidence="3">
    <location>
        <begin position="92"/>
        <end position="109"/>
    </location>
</feature>
<dbReference type="SUPFAM" id="SSF103473">
    <property type="entry name" value="MFS general substrate transporter"/>
    <property type="match status" value="1"/>
</dbReference>
<evidence type="ECO:0000259" key="4">
    <source>
        <dbReference type="PROSITE" id="PS50850"/>
    </source>
</evidence>
<reference evidence="5" key="1">
    <citation type="submission" date="2023-08" db="EMBL/GenBank/DDBJ databases">
        <authorList>
            <person name="Chen Y."/>
            <person name="Shah S."/>
            <person name="Dougan E. K."/>
            <person name="Thang M."/>
            <person name="Chan C."/>
        </authorList>
    </citation>
    <scope>NUCLEOTIDE SEQUENCE</scope>
</reference>
<feature type="transmembrane region" description="Helical" evidence="3">
    <location>
        <begin position="350"/>
        <end position="369"/>
    </location>
</feature>
<gene>
    <name evidence="5" type="ORF">EVOR1521_LOCUS3057</name>
</gene>
<feature type="transmembrane region" description="Helical" evidence="3">
    <location>
        <begin position="448"/>
        <end position="471"/>
    </location>
</feature>
<keyword evidence="3" id="KW-0472">Membrane</keyword>
<dbReference type="InterPro" id="IPR020846">
    <property type="entry name" value="MFS_dom"/>
</dbReference>